<accession>A0A0B5Q802</accession>
<dbReference type="Gene3D" id="3.40.50.1820">
    <property type="entry name" value="alpha/beta hydrolase"/>
    <property type="match status" value="1"/>
</dbReference>
<keyword evidence="1" id="KW-0472">Membrane</keyword>
<keyword evidence="1" id="KW-0812">Transmembrane</keyword>
<evidence type="ECO:0000313" key="3">
    <source>
        <dbReference type="EMBL" id="AJG97080.1"/>
    </source>
</evidence>
<proteinExistence type="predicted"/>
<name>A0A0B5Q802_CLOBE</name>
<dbReference type="InterPro" id="IPR029058">
    <property type="entry name" value="AB_hydrolase_fold"/>
</dbReference>
<organism evidence="3 4">
    <name type="scientific">Clostridium beijerinckii</name>
    <name type="common">Clostridium MP</name>
    <dbReference type="NCBI Taxonomy" id="1520"/>
    <lineage>
        <taxon>Bacteria</taxon>
        <taxon>Bacillati</taxon>
        <taxon>Bacillota</taxon>
        <taxon>Clostridia</taxon>
        <taxon>Eubacteriales</taxon>
        <taxon>Clostridiaceae</taxon>
        <taxon>Clostridium</taxon>
    </lineage>
</organism>
<feature type="transmembrane region" description="Helical" evidence="1">
    <location>
        <begin position="27"/>
        <end position="44"/>
    </location>
</feature>
<dbReference type="Proteomes" id="UP000031866">
    <property type="component" value="Chromosome"/>
</dbReference>
<dbReference type="OrthoDB" id="59888at2"/>
<dbReference type="STRING" id="1520.LF65_00436"/>
<dbReference type="EMBL" id="CP010086">
    <property type="protein sequence ID" value="AJG97080.1"/>
    <property type="molecule type" value="Genomic_DNA"/>
</dbReference>
<sequence>MKLLSHSNGVHKVEKDKTSKRSILKKCVIFFVGLFIFGFLVQILNDFVDNTRLKSRFKYVRIDGRKMEYKLKTGGDYTVVFDGSIGTTMYEWDDVCKSLEEKKISTFTYNREGYGFNDGGDNRTPEEQAKDLKALLRKAGAPEPYVLVGEEYGSLVLSNFVNLYSDSVAGVVLINPISEENIQTKEFKNSIKSQYYRSIFEKMGTNFSLTALLNKAGLTMENDTFKKYLNQNELDEFQSFENKKNYKQAVSNELENLYKGISNSQTNELLGNKPLYLITNNEDDPVKKIGNTTVTTIYKEEIEGSPMSVLDPDSVVTGVNSVLKDAKKAAKKS</sequence>
<dbReference type="GO" id="GO:0016787">
    <property type="term" value="F:hydrolase activity"/>
    <property type="evidence" value="ECO:0007669"/>
    <property type="project" value="UniProtKB-KW"/>
</dbReference>
<dbReference type="KEGG" id="cbei:LF65_00436"/>
<keyword evidence="3" id="KW-0378">Hydrolase</keyword>
<keyword evidence="1" id="KW-1133">Transmembrane helix</keyword>
<dbReference type="RefSeq" id="WP_041893767.1">
    <property type="nucleotide sequence ID" value="NZ_CP010086.2"/>
</dbReference>
<gene>
    <name evidence="3" type="ORF">LF65_00436</name>
</gene>
<reference evidence="4" key="1">
    <citation type="submission" date="2014-12" db="EMBL/GenBank/DDBJ databases">
        <title>Genome sequence of Clostridium beijerinckii strain 59B.</title>
        <authorList>
            <person name="Little G.T."/>
            <person name="Minton N.P."/>
        </authorList>
    </citation>
    <scope>NUCLEOTIDE SEQUENCE [LARGE SCALE GENOMIC DNA]</scope>
    <source>
        <strain evidence="4">59B</strain>
    </source>
</reference>
<dbReference type="InterPro" id="IPR000073">
    <property type="entry name" value="AB_hydrolase_1"/>
</dbReference>
<evidence type="ECO:0000313" key="4">
    <source>
        <dbReference type="Proteomes" id="UP000031866"/>
    </source>
</evidence>
<feature type="domain" description="AB hydrolase-1" evidence="2">
    <location>
        <begin position="85"/>
        <end position="232"/>
    </location>
</feature>
<dbReference type="Pfam" id="PF00561">
    <property type="entry name" value="Abhydrolase_1"/>
    <property type="match status" value="1"/>
</dbReference>
<dbReference type="SUPFAM" id="SSF53474">
    <property type="entry name" value="alpha/beta-Hydrolases"/>
    <property type="match status" value="1"/>
</dbReference>
<evidence type="ECO:0000259" key="2">
    <source>
        <dbReference type="Pfam" id="PF00561"/>
    </source>
</evidence>
<dbReference type="AlphaFoldDB" id="A0A0B5Q802"/>
<evidence type="ECO:0000256" key="1">
    <source>
        <dbReference type="SAM" id="Phobius"/>
    </source>
</evidence>
<protein>
    <submittedName>
        <fullName evidence="3">Alpha/beta hydrolase</fullName>
    </submittedName>
</protein>